<sequence>MRERHAAGLGTPEHMLDYNSRPARALATSSIQYSNSRGRVKERYAKVESRTENESESVDFVSQLFFGIVTGDEKRNFYPFVFSFPHYEVSLLPRGGSPRTIFLFIPSPRRVDDDLDSKTLIFQHNGAAGGSPVDLP</sequence>
<organism evidence="1 2">
    <name type="scientific">Eumeta variegata</name>
    <name type="common">Bagworm moth</name>
    <name type="synonym">Eumeta japonica</name>
    <dbReference type="NCBI Taxonomy" id="151549"/>
    <lineage>
        <taxon>Eukaryota</taxon>
        <taxon>Metazoa</taxon>
        <taxon>Ecdysozoa</taxon>
        <taxon>Arthropoda</taxon>
        <taxon>Hexapoda</taxon>
        <taxon>Insecta</taxon>
        <taxon>Pterygota</taxon>
        <taxon>Neoptera</taxon>
        <taxon>Endopterygota</taxon>
        <taxon>Lepidoptera</taxon>
        <taxon>Glossata</taxon>
        <taxon>Ditrysia</taxon>
        <taxon>Tineoidea</taxon>
        <taxon>Psychidae</taxon>
        <taxon>Oiketicinae</taxon>
        <taxon>Eumeta</taxon>
    </lineage>
</organism>
<dbReference type="Proteomes" id="UP000299102">
    <property type="component" value="Unassembled WGS sequence"/>
</dbReference>
<reference evidence="1 2" key="1">
    <citation type="journal article" date="2019" name="Commun. Biol.">
        <title>The bagworm genome reveals a unique fibroin gene that provides high tensile strength.</title>
        <authorList>
            <person name="Kono N."/>
            <person name="Nakamura H."/>
            <person name="Ohtoshi R."/>
            <person name="Tomita M."/>
            <person name="Numata K."/>
            <person name="Arakawa K."/>
        </authorList>
    </citation>
    <scope>NUCLEOTIDE SEQUENCE [LARGE SCALE GENOMIC DNA]</scope>
</reference>
<keyword evidence="2" id="KW-1185">Reference proteome</keyword>
<name>A0A4C1TPU2_EUMVA</name>
<proteinExistence type="predicted"/>
<dbReference type="AlphaFoldDB" id="A0A4C1TPU2"/>
<gene>
    <name evidence="1" type="ORF">EVAR_94333_1</name>
</gene>
<evidence type="ECO:0000313" key="2">
    <source>
        <dbReference type="Proteomes" id="UP000299102"/>
    </source>
</evidence>
<protein>
    <submittedName>
        <fullName evidence="1">Uncharacterized protein</fullName>
    </submittedName>
</protein>
<accession>A0A4C1TPU2</accession>
<dbReference type="EMBL" id="BGZK01000076">
    <property type="protein sequence ID" value="GBP15985.1"/>
    <property type="molecule type" value="Genomic_DNA"/>
</dbReference>
<comment type="caution">
    <text evidence="1">The sequence shown here is derived from an EMBL/GenBank/DDBJ whole genome shotgun (WGS) entry which is preliminary data.</text>
</comment>
<evidence type="ECO:0000313" key="1">
    <source>
        <dbReference type="EMBL" id="GBP15985.1"/>
    </source>
</evidence>